<dbReference type="AlphaFoldDB" id="A0A0A9AXY4"/>
<name>A0A0A9AXY4_ARUDO</name>
<organism evidence="1">
    <name type="scientific">Arundo donax</name>
    <name type="common">Giant reed</name>
    <name type="synonym">Donax arundinaceus</name>
    <dbReference type="NCBI Taxonomy" id="35708"/>
    <lineage>
        <taxon>Eukaryota</taxon>
        <taxon>Viridiplantae</taxon>
        <taxon>Streptophyta</taxon>
        <taxon>Embryophyta</taxon>
        <taxon>Tracheophyta</taxon>
        <taxon>Spermatophyta</taxon>
        <taxon>Magnoliopsida</taxon>
        <taxon>Liliopsida</taxon>
        <taxon>Poales</taxon>
        <taxon>Poaceae</taxon>
        <taxon>PACMAD clade</taxon>
        <taxon>Arundinoideae</taxon>
        <taxon>Arundineae</taxon>
        <taxon>Arundo</taxon>
    </lineage>
</organism>
<protein>
    <submittedName>
        <fullName evidence="1">Uncharacterized protein</fullName>
    </submittedName>
</protein>
<proteinExistence type="predicted"/>
<evidence type="ECO:0000313" key="1">
    <source>
        <dbReference type="EMBL" id="JAD54733.1"/>
    </source>
</evidence>
<dbReference type="EMBL" id="GBRH01243162">
    <property type="protein sequence ID" value="JAD54733.1"/>
    <property type="molecule type" value="Transcribed_RNA"/>
</dbReference>
<reference evidence="1" key="2">
    <citation type="journal article" date="2015" name="Data Brief">
        <title>Shoot transcriptome of the giant reed, Arundo donax.</title>
        <authorList>
            <person name="Barrero R.A."/>
            <person name="Guerrero F.D."/>
            <person name="Moolhuijzen P."/>
            <person name="Goolsby J.A."/>
            <person name="Tidwell J."/>
            <person name="Bellgard S.E."/>
            <person name="Bellgard M.I."/>
        </authorList>
    </citation>
    <scope>NUCLEOTIDE SEQUENCE</scope>
    <source>
        <tissue evidence="1">Shoot tissue taken approximately 20 cm above the soil surface</tissue>
    </source>
</reference>
<sequence>MFYELFRLQKQGRSRT</sequence>
<reference evidence="1" key="1">
    <citation type="submission" date="2014-09" db="EMBL/GenBank/DDBJ databases">
        <authorList>
            <person name="Magalhaes I.L.F."/>
            <person name="Oliveira U."/>
            <person name="Santos F.R."/>
            <person name="Vidigal T.H.D.A."/>
            <person name="Brescovit A.D."/>
            <person name="Santos A.J."/>
        </authorList>
    </citation>
    <scope>NUCLEOTIDE SEQUENCE</scope>
    <source>
        <tissue evidence="1">Shoot tissue taken approximately 20 cm above the soil surface</tissue>
    </source>
</reference>
<accession>A0A0A9AXY4</accession>